<accession>A0A2S2QDD1</accession>
<name>A0A2S2QDD1_9HEMI</name>
<dbReference type="AlphaFoldDB" id="A0A2S2QDD1"/>
<sequence length="117" mass="13511">MDSLIVQMEWRCKKIEEVSSDFEFLNGHFLYHQSDDIIKKHASDLAMKYSNDLNGTELVLELICLKNQALSLFSDLNTASPLYLINVIHSNSLKDIYLYIEIAQRIFCNSSSDRSFV</sequence>
<protein>
    <submittedName>
        <fullName evidence="1">Uncharacterized protein</fullName>
    </submittedName>
</protein>
<reference evidence="1" key="1">
    <citation type="submission" date="2018-04" db="EMBL/GenBank/DDBJ databases">
        <title>Transcriptome assembly of Sipha flava.</title>
        <authorList>
            <person name="Scully E.D."/>
            <person name="Geib S.M."/>
            <person name="Palmer N.A."/>
            <person name="Koch K."/>
            <person name="Bradshaw J."/>
            <person name="Heng-Moss T."/>
            <person name="Sarath G."/>
        </authorList>
    </citation>
    <scope>NUCLEOTIDE SEQUENCE</scope>
</reference>
<dbReference type="EMBL" id="GGMS01006543">
    <property type="protein sequence ID" value="MBY75746.1"/>
    <property type="molecule type" value="Transcribed_RNA"/>
</dbReference>
<evidence type="ECO:0000313" key="1">
    <source>
        <dbReference type="EMBL" id="MBY75746.1"/>
    </source>
</evidence>
<proteinExistence type="predicted"/>
<gene>
    <name evidence="1" type="ORF">g.185211</name>
</gene>
<organism evidence="1">
    <name type="scientific">Sipha flava</name>
    <name type="common">yellow sugarcane aphid</name>
    <dbReference type="NCBI Taxonomy" id="143950"/>
    <lineage>
        <taxon>Eukaryota</taxon>
        <taxon>Metazoa</taxon>
        <taxon>Ecdysozoa</taxon>
        <taxon>Arthropoda</taxon>
        <taxon>Hexapoda</taxon>
        <taxon>Insecta</taxon>
        <taxon>Pterygota</taxon>
        <taxon>Neoptera</taxon>
        <taxon>Paraneoptera</taxon>
        <taxon>Hemiptera</taxon>
        <taxon>Sternorrhyncha</taxon>
        <taxon>Aphidomorpha</taxon>
        <taxon>Aphidoidea</taxon>
        <taxon>Aphididae</taxon>
        <taxon>Sipha</taxon>
    </lineage>
</organism>